<dbReference type="EMBL" id="CAJNNW010030625">
    <property type="protein sequence ID" value="CAE8703914.1"/>
    <property type="molecule type" value="Genomic_DNA"/>
</dbReference>
<protein>
    <submittedName>
        <fullName evidence="2">Uncharacterized protein</fullName>
    </submittedName>
</protein>
<dbReference type="AlphaFoldDB" id="A0A813KNC5"/>
<reference evidence="2" key="1">
    <citation type="submission" date="2021-02" db="EMBL/GenBank/DDBJ databases">
        <authorList>
            <person name="Dougan E. K."/>
            <person name="Rhodes N."/>
            <person name="Thang M."/>
            <person name="Chan C."/>
        </authorList>
    </citation>
    <scope>NUCLEOTIDE SEQUENCE</scope>
</reference>
<evidence type="ECO:0000313" key="3">
    <source>
        <dbReference type="Proteomes" id="UP000626109"/>
    </source>
</evidence>
<proteinExistence type="predicted"/>
<feature type="region of interest" description="Disordered" evidence="1">
    <location>
        <begin position="44"/>
        <end position="109"/>
    </location>
</feature>
<feature type="compositionally biased region" description="Low complexity" evidence="1">
    <location>
        <begin position="53"/>
        <end position="78"/>
    </location>
</feature>
<comment type="caution">
    <text evidence="2">The sequence shown here is derived from an EMBL/GenBank/DDBJ whole genome shotgun (WGS) entry which is preliminary data.</text>
</comment>
<evidence type="ECO:0000256" key="1">
    <source>
        <dbReference type="SAM" id="MobiDB-lite"/>
    </source>
</evidence>
<accession>A0A813KNC5</accession>
<feature type="non-terminal residue" evidence="2">
    <location>
        <position position="1"/>
    </location>
</feature>
<name>A0A813KNC5_POLGL</name>
<dbReference type="Proteomes" id="UP000626109">
    <property type="component" value="Unassembled WGS sequence"/>
</dbReference>
<feature type="compositionally biased region" description="Polar residues" evidence="1">
    <location>
        <begin position="96"/>
        <end position="109"/>
    </location>
</feature>
<organism evidence="2 3">
    <name type="scientific">Polarella glacialis</name>
    <name type="common">Dinoflagellate</name>
    <dbReference type="NCBI Taxonomy" id="89957"/>
    <lineage>
        <taxon>Eukaryota</taxon>
        <taxon>Sar</taxon>
        <taxon>Alveolata</taxon>
        <taxon>Dinophyceae</taxon>
        <taxon>Suessiales</taxon>
        <taxon>Suessiaceae</taxon>
        <taxon>Polarella</taxon>
    </lineage>
</organism>
<sequence length="416" mass="45878">EQSHSPYKSTYSDIIQWFQTYSETQMTCSASCSKALPCLPLTMSESPKPPVSSKPSSEPSRAEDPSPAAILASASPGADSSKSTLRPTSPPLGDTSPMQVSSGGSGRMGNNIQEILRGLMYAKLTGVQQVSLNLDGNLLPQIFDPQAKLLLTSSFPEIAGNPSCPDRVGKPAGQFYNYQGETCPGVDARAYHDLAIEYLYQAFLPAVRTCVESEDTDSADADKTLTVHLRGQDLWGMGEFETTASKELDMHAGAHHWLWHQPPCTMYRKIIVDEGYTSVLVITSSDLRHTCVQWFQQLNQSLPVKVRIQAGSLSEDYCALTRAQNLVLGYSTLSDTAALLSKRLKRLYFREFAGKSLLDCSLWQGTEARLYKMPITEGSHESYENTYSDIIRWFRTYSESSMTVQTRCGLSPSDPT</sequence>
<evidence type="ECO:0000313" key="2">
    <source>
        <dbReference type="EMBL" id="CAE8703914.1"/>
    </source>
</evidence>
<gene>
    <name evidence="2" type="ORF">PGLA2088_LOCUS33001</name>
</gene>